<name>D9PIR6_9ZZZZ</name>
<accession>D9PIR6</accession>
<protein>
    <submittedName>
        <fullName evidence="1">Uncharacterized protein</fullName>
    </submittedName>
</protein>
<organism evidence="1">
    <name type="scientific">sediment metagenome</name>
    <dbReference type="NCBI Taxonomy" id="749907"/>
    <lineage>
        <taxon>unclassified sequences</taxon>
        <taxon>metagenomes</taxon>
        <taxon>ecological metagenomes</taxon>
    </lineage>
</organism>
<proteinExistence type="predicted"/>
<reference evidence="1" key="1">
    <citation type="submission" date="2010-07" db="EMBL/GenBank/DDBJ databases">
        <authorList>
            <consortium name="CONSOLIDER consortium CSD2007-00005"/>
            <person name="Guazzaroni M.-E."/>
            <person name="Richter M."/>
            <person name="Garcia-Salamanca A."/>
            <person name="Yarza P."/>
            <person name="Ferrer M."/>
        </authorList>
    </citation>
    <scope>NUCLEOTIDE SEQUENCE</scope>
</reference>
<comment type="caution">
    <text evidence="1">The sequence shown here is derived from an EMBL/GenBank/DDBJ whole genome shotgun (WGS) entry which is preliminary data.</text>
</comment>
<sequence length="97" mass="11089">MHYLRIQTETFRLNYLCELPENSGMRTPNDLADPHPIFWRVGLVARTLGISKRMLIDEAESGRLPMRIVRFGKAGVAHVLAQEAVEVLRSLNSERTK</sequence>
<gene>
    <name evidence="1" type="ORF">LDC_1424</name>
</gene>
<dbReference type="AlphaFoldDB" id="D9PIR6"/>
<evidence type="ECO:0000313" key="1">
    <source>
        <dbReference type="EMBL" id="EFK96562.1"/>
    </source>
</evidence>
<dbReference type="EMBL" id="ADZX01000449">
    <property type="protein sequence ID" value="EFK96562.1"/>
    <property type="molecule type" value="Genomic_DNA"/>
</dbReference>
<reference evidence="1" key="2">
    <citation type="journal article" date="2011" name="Microb. Ecol.">
        <title>Taxonomic and Functional Metagenomic Profiling of the Microbial Community in the Anoxic Sediment of a Sub-saline Shallow Lake (Laguna de Carrizo, Central Spain).</title>
        <authorList>
            <person name="Ferrer M."/>
            <person name="Guazzaroni M.E."/>
            <person name="Richter M."/>
            <person name="Garcia-Salamanca A."/>
            <person name="Yarza P."/>
            <person name="Suarez-Suarez A."/>
            <person name="Solano J."/>
            <person name="Alcaide M."/>
            <person name="van Dillewijn P."/>
            <person name="Molina-Henares M.A."/>
            <person name="Lopez-Cortes N."/>
            <person name="Al-Ramahi Y."/>
            <person name="Guerrero C."/>
            <person name="Acosta A."/>
            <person name="de Eugenio L.I."/>
            <person name="Martinez V."/>
            <person name="Marques S."/>
            <person name="Rojo F."/>
            <person name="Santero E."/>
            <person name="Genilloud O."/>
            <person name="Perez-Perez J."/>
            <person name="Rossello-Mora R."/>
            <person name="Ramos J.L."/>
        </authorList>
    </citation>
    <scope>NUCLEOTIDE SEQUENCE</scope>
</reference>